<dbReference type="Proteomes" id="UP000502377">
    <property type="component" value="Chromosome"/>
</dbReference>
<proteinExistence type="predicted"/>
<evidence type="ECO:0000313" key="1">
    <source>
        <dbReference type="EMBL" id="QCD47172.1"/>
    </source>
</evidence>
<sequence>MPHADFAFKYSLAQDKLKTFKRVLNYHFIDVLLGNERSEVKRVRSKRDRGAANKTPVFYFA</sequence>
<protein>
    <submittedName>
        <fullName evidence="1">Uncharacterized protein</fullName>
    </submittedName>
</protein>
<evidence type="ECO:0000313" key="2">
    <source>
        <dbReference type="Proteomes" id="UP000502377"/>
    </source>
</evidence>
<reference evidence="1 2" key="1">
    <citation type="submission" date="2016-07" db="EMBL/GenBank/DDBJ databases">
        <title>Comparative genomics of the Campylobacter concisus group.</title>
        <authorList>
            <person name="Miller W.G."/>
            <person name="Yee E."/>
            <person name="Chapman M.H."/>
            <person name="Huynh S."/>
            <person name="Bono J.L."/>
            <person name="On S.L.W."/>
            <person name="StLeger J."/>
            <person name="Foster G."/>
            <person name="Parker C.T."/>
        </authorList>
    </citation>
    <scope>NUCLEOTIDE SEQUENCE [LARGE SCALE GENOMIC DNA]</scope>
    <source>
        <strain evidence="1 2">ATCC 33238</strain>
    </source>
</reference>
<accession>A0A6G5QNM6</accession>
<dbReference type="KEGG" id="crx:CRECT_1536"/>
<name>A0A6G5QNM6_CAMRE</name>
<organism evidence="1 2">
    <name type="scientific">Campylobacter rectus</name>
    <name type="common">Wolinella recta</name>
    <dbReference type="NCBI Taxonomy" id="203"/>
    <lineage>
        <taxon>Bacteria</taxon>
        <taxon>Pseudomonadati</taxon>
        <taxon>Campylobacterota</taxon>
        <taxon>Epsilonproteobacteria</taxon>
        <taxon>Campylobacterales</taxon>
        <taxon>Campylobacteraceae</taxon>
        <taxon>Campylobacter</taxon>
    </lineage>
</organism>
<dbReference type="EMBL" id="CP012543">
    <property type="protein sequence ID" value="QCD47172.1"/>
    <property type="molecule type" value="Genomic_DNA"/>
</dbReference>
<gene>
    <name evidence="1" type="ORF">CRECT_1536</name>
</gene>
<dbReference type="AlphaFoldDB" id="A0A6G5QNM6"/>